<evidence type="ECO:0008006" key="5">
    <source>
        <dbReference type="Google" id="ProtNLM"/>
    </source>
</evidence>
<feature type="signal peptide" evidence="2">
    <location>
        <begin position="1"/>
        <end position="21"/>
    </location>
</feature>
<gene>
    <name evidence="3" type="ORF">TBRA_LOCUS10682</name>
</gene>
<dbReference type="AlphaFoldDB" id="A0A6H5INX8"/>
<evidence type="ECO:0000313" key="3">
    <source>
        <dbReference type="EMBL" id="CAB0038915.1"/>
    </source>
</evidence>
<evidence type="ECO:0000256" key="1">
    <source>
        <dbReference type="SAM" id="MobiDB-lite"/>
    </source>
</evidence>
<sequence>MAKFHVVCVALIALQTSGSLAQNWRYGGYSNGGYRAVPYYYQPQRPSYTQTLGQQNFQIPPGISVSGAEWVCKNPKTGDMMIITAEEGPAPPATGGQQQSPFYPVPPSTGGGQQRPFYPEPSPAPQQRPVFPVQPPPPSPPEEERPNFTVSPTNPFLNPNNKFPTTHKPAPTKPQVPPTTQGNVISHNTSFIRIEEYNF</sequence>
<organism evidence="3 4">
    <name type="scientific">Trichogramma brassicae</name>
    <dbReference type="NCBI Taxonomy" id="86971"/>
    <lineage>
        <taxon>Eukaryota</taxon>
        <taxon>Metazoa</taxon>
        <taxon>Ecdysozoa</taxon>
        <taxon>Arthropoda</taxon>
        <taxon>Hexapoda</taxon>
        <taxon>Insecta</taxon>
        <taxon>Pterygota</taxon>
        <taxon>Neoptera</taxon>
        <taxon>Endopterygota</taxon>
        <taxon>Hymenoptera</taxon>
        <taxon>Apocrita</taxon>
        <taxon>Proctotrupomorpha</taxon>
        <taxon>Chalcidoidea</taxon>
        <taxon>Trichogrammatidae</taxon>
        <taxon>Trichogramma</taxon>
    </lineage>
</organism>
<evidence type="ECO:0000313" key="4">
    <source>
        <dbReference type="Proteomes" id="UP000479190"/>
    </source>
</evidence>
<dbReference type="Proteomes" id="UP000479190">
    <property type="component" value="Unassembled WGS sequence"/>
</dbReference>
<dbReference type="OrthoDB" id="7635047at2759"/>
<keyword evidence="2" id="KW-0732">Signal</keyword>
<proteinExistence type="predicted"/>
<keyword evidence="4" id="KW-1185">Reference proteome</keyword>
<feature type="compositionally biased region" description="Polar residues" evidence="1">
    <location>
        <begin position="148"/>
        <end position="164"/>
    </location>
</feature>
<feature type="chain" id="PRO_5026296950" description="DUF4794 domain-containing protein" evidence="2">
    <location>
        <begin position="22"/>
        <end position="199"/>
    </location>
</feature>
<evidence type="ECO:0000256" key="2">
    <source>
        <dbReference type="SAM" id="SignalP"/>
    </source>
</evidence>
<protein>
    <recommendedName>
        <fullName evidence="5">DUF4794 domain-containing protein</fullName>
    </recommendedName>
</protein>
<feature type="compositionally biased region" description="Pro residues" evidence="1">
    <location>
        <begin position="118"/>
        <end position="140"/>
    </location>
</feature>
<reference evidence="3 4" key="1">
    <citation type="submission" date="2020-02" db="EMBL/GenBank/DDBJ databases">
        <authorList>
            <person name="Ferguson B K."/>
        </authorList>
    </citation>
    <scope>NUCLEOTIDE SEQUENCE [LARGE SCALE GENOMIC DNA]</scope>
</reference>
<feature type="region of interest" description="Disordered" evidence="1">
    <location>
        <begin position="86"/>
        <end position="184"/>
    </location>
</feature>
<name>A0A6H5INX8_9HYME</name>
<accession>A0A6H5INX8</accession>
<dbReference type="EMBL" id="CADCXV010000928">
    <property type="protein sequence ID" value="CAB0038915.1"/>
    <property type="molecule type" value="Genomic_DNA"/>
</dbReference>